<keyword evidence="3" id="KW-1185">Reference proteome</keyword>
<comment type="caution">
    <text evidence="2">The sequence shown here is derived from an EMBL/GenBank/DDBJ whole genome shotgun (WGS) entry which is preliminary data.</text>
</comment>
<feature type="transmembrane region" description="Helical" evidence="1">
    <location>
        <begin position="6"/>
        <end position="29"/>
    </location>
</feature>
<evidence type="ECO:0000313" key="2">
    <source>
        <dbReference type="EMBL" id="CAB9519822.1"/>
    </source>
</evidence>
<dbReference type="EMBL" id="CAICTM010001048">
    <property type="protein sequence ID" value="CAB9519822.1"/>
    <property type="molecule type" value="Genomic_DNA"/>
</dbReference>
<keyword evidence="1" id="KW-0812">Transmembrane</keyword>
<sequence length="96" mass="10860">MPSSMQYIATIGVGFLGLCVGVSVTYYNMEMELKRKEKMAELRRKNDIQTLEVTLAKQREVIKKLRGSLALAMKRPMISSPLSSPLSSPDSRIRQR</sequence>
<dbReference type="AlphaFoldDB" id="A0A9N8HP33"/>
<keyword evidence="1" id="KW-1133">Transmembrane helix</keyword>
<keyword evidence="1" id="KW-0472">Membrane</keyword>
<gene>
    <name evidence="2" type="ORF">SEMRO_1050_G235470.1</name>
</gene>
<reference evidence="2" key="1">
    <citation type="submission" date="2020-06" db="EMBL/GenBank/DDBJ databases">
        <authorList>
            <consortium name="Plant Systems Biology data submission"/>
        </authorList>
    </citation>
    <scope>NUCLEOTIDE SEQUENCE</scope>
    <source>
        <strain evidence="2">D6</strain>
    </source>
</reference>
<dbReference type="Proteomes" id="UP001153069">
    <property type="component" value="Unassembled WGS sequence"/>
</dbReference>
<organism evidence="2 3">
    <name type="scientific">Seminavis robusta</name>
    <dbReference type="NCBI Taxonomy" id="568900"/>
    <lineage>
        <taxon>Eukaryota</taxon>
        <taxon>Sar</taxon>
        <taxon>Stramenopiles</taxon>
        <taxon>Ochrophyta</taxon>
        <taxon>Bacillariophyta</taxon>
        <taxon>Bacillariophyceae</taxon>
        <taxon>Bacillariophycidae</taxon>
        <taxon>Naviculales</taxon>
        <taxon>Naviculaceae</taxon>
        <taxon>Seminavis</taxon>
    </lineage>
</organism>
<name>A0A9N8HP33_9STRA</name>
<accession>A0A9N8HP33</accession>
<evidence type="ECO:0000313" key="3">
    <source>
        <dbReference type="Proteomes" id="UP001153069"/>
    </source>
</evidence>
<evidence type="ECO:0000256" key="1">
    <source>
        <dbReference type="SAM" id="Phobius"/>
    </source>
</evidence>
<proteinExistence type="predicted"/>
<protein>
    <submittedName>
        <fullName evidence="2">Uncharacterized protein</fullName>
    </submittedName>
</protein>